<dbReference type="RefSeq" id="WP_191073460.1">
    <property type="nucleotide sequence ID" value="NZ_JACTAG010000001.1"/>
</dbReference>
<reference evidence="2" key="1">
    <citation type="submission" date="2020-08" db="EMBL/GenBank/DDBJ databases">
        <title>Sulfitobacter aestuariivivens sp. nov., isolated from a tidal flat.</title>
        <authorList>
            <person name="Park S."/>
            <person name="Yoon J.-H."/>
        </authorList>
    </citation>
    <scope>NUCLEOTIDE SEQUENCE</scope>
    <source>
        <strain evidence="2">TSTF-M16</strain>
    </source>
</reference>
<proteinExistence type="predicted"/>
<keyword evidence="3" id="KW-1185">Reference proteome</keyword>
<evidence type="ECO:0000313" key="2">
    <source>
        <dbReference type="EMBL" id="MBD3662422.1"/>
    </source>
</evidence>
<keyword evidence="1" id="KW-0732">Signal</keyword>
<name>A0A927HCC3_9RHOB</name>
<comment type="caution">
    <text evidence="2">The sequence shown here is derived from an EMBL/GenBank/DDBJ whole genome shotgun (WGS) entry which is preliminary data.</text>
</comment>
<accession>A0A927HCC3</accession>
<feature type="chain" id="PRO_5037850611" evidence="1">
    <location>
        <begin position="26"/>
        <end position="167"/>
    </location>
</feature>
<dbReference type="Pfam" id="PF06186">
    <property type="entry name" value="DUF992"/>
    <property type="match status" value="1"/>
</dbReference>
<organism evidence="2 3">
    <name type="scientific">Sulfitobacter aestuariivivens</name>
    <dbReference type="NCBI Taxonomy" id="2766981"/>
    <lineage>
        <taxon>Bacteria</taxon>
        <taxon>Pseudomonadati</taxon>
        <taxon>Pseudomonadota</taxon>
        <taxon>Alphaproteobacteria</taxon>
        <taxon>Rhodobacterales</taxon>
        <taxon>Roseobacteraceae</taxon>
        <taxon>Sulfitobacter</taxon>
    </lineage>
</organism>
<dbReference type="AlphaFoldDB" id="A0A927HCC3"/>
<dbReference type="EMBL" id="JACTAG010000001">
    <property type="protein sequence ID" value="MBD3662422.1"/>
    <property type="molecule type" value="Genomic_DNA"/>
</dbReference>
<dbReference type="InterPro" id="IPR009333">
    <property type="entry name" value="DUF992"/>
</dbReference>
<protein>
    <submittedName>
        <fullName evidence="2">DUF992 domain-containing protein</fullName>
    </submittedName>
</protein>
<evidence type="ECO:0000256" key="1">
    <source>
        <dbReference type="SAM" id="SignalP"/>
    </source>
</evidence>
<dbReference type="Proteomes" id="UP000635142">
    <property type="component" value="Unassembled WGS sequence"/>
</dbReference>
<sequence length="167" mass="17015">MTNTLKTTFAAAFVSGIALGGMAMADGETVDHIEVGSLSCDVGAGTGFVFGSTKTLDCTFNPTQEGLADERYVGRIDKYGIDIGRTEGGKLSWLVWAPTEQEFVEGGLNGTYGGLSAEATIVGGLGANVMTGGSENTLALQPVSLSTSEGLNIALGVGAITLERVDG</sequence>
<evidence type="ECO:0000313" key="3">
    <source>
        <dbReference type="Proteomes" id="UP000635142"/>
    </source>
</evidence>
<feature type="signal peptide" evidence="1">
    <location>
        <begin position="1"/>
        <end position="25"/>
    </location>
</feature>
<gene>
    <name evidence="2" type="ORF">H9Q16_00650</name>
</gene>